<feature type="domain" description="SH3" evidence="5">
    <location>
        <begin position="456"/>
        <end position="518"/>
    </location>
</feature>
<evidence type="ECO:0000256" key="4">
    <source>
        <dbReference type="SAM" id="Phobius"/>
    </source>
</evidence>
<evidence type="ECO:0000313" key="6">
    <source>
        <dbReference type="EMBL" id="KAK5693926.1"/>
    </source>
</evidence>
<dbReference type="SUPFAM" id="SSF50044">
    <property type="entry name" value="SH3-domain"/>
    <property type="match status" value="1"/>
</dbReference>
<keyword evidence="4" id="KW-1133">Transmembrane helix</keyword>
<dbReference type="SMART" id="SM00326">
    <property type="entry name" value="SH3"/>
    <property type="match status" value="1"/>
</dbReference>
<reference evidence="6" key="1">
    <citation type="submission" date="2023-08" db="EMBL/GenBank/DDBJ databases">
        <title>Black Yeasts Isolated from many extreme environments.</title>
        <authorList>
            <person name="Coleine C."/>
            <person name="Stajich J.E."/>
            <person name="Selbmann L."/>
        </authorList>
    </citation>
    <scope>NUCLEOTIDE SEQUENCE</scope>
    <source>
        <strain evidence="6">CCFEE 5810</strain>
    </source>
</reference>
<gene>
    <name evidence="6" type="ORF">LTR97_009543</name>
</gene>
<comment type="caution">
    <text evidence="6">The sequence shown here is derived from an EMBL/GenBank/DDBJ whole genome shotgun (WGS) entry which is preliminary data.</text>
</comment>
<dbReference type="InterPro" id="IPR036028">
    <property type="entry name" value="SH3-like_dom_sf"/>
</dbReference>
<name>A0AAN7ZWZ3_9PEZI</name>
<keyword evidence="4" id="KW-0472">Membrane</keyword>
<keyword evidence="1 2" id="KW-0728">SH3 domain</keyword>
<dbReference type="Gene3D" id="2.30.30.40">
    <property type="entry name" value="SH3 Domains"/>
    <property type="match status" value="1"/>
</dbReference>
<keyword evidence="4" id="KW-0812">Transmembrane</keyword>
<sequence length="635" mass="69450">MSSTATTTTTTTISLNVLPPPQPGGSRPAATAALANNSAPVAPPLAPVARPVANAAAIPATPGPKKSIVPKYKASTWLGMALAAAAIAVTVYYGQVMLRLARWSAGNDFRGSCVDDRSIGILSTACNSTLSEPARPPPMLRKRVLLIAAVFRLNPDYAVTIAVTVTAGAALLVARYTLFRRDLEARPLPVISPARTNIPPEAYLRDKRANATILQHRRKQHWFHDTRHDSDAEKTLSICRSGNYESSDDETVVQDDVDLDTVHADDASIYMVVRDVTDPHSNMQDLEFISADHDLAADDFENDGLWPPKGSRVSKCSVLTIAHNKATLAVLFDRAPPFEDALVQYTETSRLLQTLIRSSRAENLGKLEFIQSVYCRRIEELKRLGVGRPPASDENDSVAQPSKGIAFGRRPSQTRERANSEPHKRSDYTKAVYNIALHDSRSSHLDIAVRPGMPLRFPRWCQARHPWYGETGKDLIFQPGDLIEAINAGDGLWCEGRLLESGDFTGPFPSDLVEALDESFLPHEIEGFPLPPDDPNAGPPKDYQPERFARDKCAPQGIPSEGVGEDIHSMADDAGISLDVPAVGLETPSLRRRLNRWIRGRRDPLSVASSTIGVCRTRNEGNGYIRKNVGATCRD</sequence>
<feature type="compositionally biased region" description="Basic and acidic residues" evidence="3">
    <location>
        <begin position="413"/>
        <end position="425"/>
    </location>
</feature>
<dbReference type="Proteomes" id="UP001310594">
    <property type="component" value="Unassembled WGS sequence"/>
</dbReference>
<accession>A0AAN7ZWZ3</accession>
<organism evidence="6 7">
    <name type="scientific">Elasticomyces elasticus</name>
    <dbReference type="NCBI Taxonomy" id="574655"/>
    <lineage>
        <taxon>Eukaryota</taxon>
        <taxon>Fungi</taxon>
        <taxon>Dikarya</taxon>
        <taxon>Ascomycota</taxon>
        <taxon>Pezizomycotina</taxon>
        <taxon>Dothideomycetes</taxon>
        <taxon>Dothideomycetidae</taxon>
        <taxon>Mycosphaerellales</taxon>
        <taxon>Teratosphaeriaceae</taxon>
        <taxon>Elasticomyces</taxon>
    </lineage>
</organism>
<protein>
    <recommendedName>
        <fullName evidence="5">SH3 domain-containing protein</fullName>
    </recommendedName>
</protein>
<evidence type="ECO:0000256" key="3">
    <source>
        <dbReference type="SAM" id="MobiDB-lite"/>
    </source>
</evidence>
<evidence type="ECO:0000313" key="7">
    <source>
        <dbReference type="Proteomes" id="UP001310594"/>
    </source>
</evidence>
<dbReference type="InterPro" id="IPR001452">
    <property type="entry name" value="SH3_domain"/>
</dbReference>
<feature type="compositionally biased region" description="Low complexity" evidence="3">
    <location>
        <begin position="1"/>
        <end position="12"/>
    </location>
</feature>
<feature type="transmembrane region" description="Helical" evidence="4">
    <location>
        <begin position="157"/>
        <end position="178"/>
    </location>
</feature>
<feature type="transmembrane region" description="Helical" evidence="4">
    <location>
        <begin position="74"/>
        <end position="94"/>
    </location>
</feature>
<feature type="region of interest" description="Disordered" evidence="3">
    <location>
        <begin position="386"/>
        <end position="425"/>
    </location>
</feature>
<dbReference type="EMBL" id="JAVRQU010000016">
    <property type="protein sequence ID" value="KAK5693926.1"/>
    <property type="molecule type" value="Genomic_DNA"/>
</dbReference>
<evidence type="ECO:0000259" key="5">
    <source>
        <dbReference type="PROSITE" id="PS50002"/>
    </source>
</evidence>
<evidence type="ECO:0000256" key="2">
    <source>
        <dbReference type="PROSITE-ProRule" id="PRU00192"/>
    </source>
</evidence>
<dbReference type="AlphaFoldDB" id="A0AAN7ZWZ3"/>
<evidence type="ECO:0000256" key="1">
    <source>
        <dbReference type="ARBA" id="ARBA00022443"/>
    </source>
</evidence>
<dbReference type="PROSITE" id="PS50002">
    <property type="entry name" value="SH3"/>
    <property type="match status" value="1"/>
</dbReference>
<feature type="region of interest" description="Disordered" evidence="3">
    <location>
        <begin position="1"/>
        <end position="31"/>
    </location>
</feature>
<proteinExistence type="predicted"/>